<evidence type="ECO:0000313" key="8">
    <source>
        <dbReference type="Proteomes" id="UP000192758"/>
    </source>
</evidence>
<dbReference type="STRING" id="646526.A0A1W0E8E3"/>
<feature type="transmembrane region" description="Helical" evidence="6">
    <location>
        <begin position="282"/>
        <end position="302"/>
    </location>
</feature>
<evidence type="ECO:0000313" key="7">
    <source>
        <dbReference type="EMBL" id="OQS55520.1"/>
    </source>
</evidence>
<dbReference type="OrthoDB" id="448280at2759"/>
<organism evidence="7 8">
    <name type="scientific">Ecytonucleospora hepatopenaei</name>
    <dbReference type="NCBI Taxonomy" id="646526"/>
    <lineage>
        <taxon>Eukaryota</taxon>
        <taxon>Fungi</taxon>
        <taxon>Fungi incertae sedis</taxon>
        <taxon>Microsporidia</taxon>
        <taxon>Enterocytozoonidae</taxon>
        <taxon>Ecytonucleospora</taxon>
    </lineage>
</organism>
<feature type="region of interest" description="Disordered" evidence="5">
    <location>
        <begin position="100"/>
        <end position="123"/>
    </location>
</feature>
<reference evidence="7 8" key="1">
    <citation type="journal article" date="2017" name="Environ. Microbiol.">
        <title>Decay of the glycolytic pathway and adaptation to intranuclear parasitism within Enterocytozoonidae microsporidia.</title>
        <authorList>
            <person name="Wiredu Boakye D."/>
            <person name="Jaroenlak P."/>
            <person name="Prachumwat A."/>
            <person name="Williams T.A."/>
            <person name="Bateman K.S."/>
            <person name="Itsathitphaisarn O."/>
            <person name="Sritunyalucksana K."/>
            <person name="Paszkiewicz K.H."/>
            <person name="Moore K.A."/>
            <person name="Stentiford G.D."/>
            <person name="Williams B.A."/>
        </authorList>
    </citation>
    <scope>NUCLEOTIDE SEQUENCE [LARGE SCALE GENOMIC DNA]</scope>
    <source>
        <strain evidence="7 8">TH1</strain>
    </source>
</reference>
<dbReference type="EMBL" id="MNPJ01000007">
    <property type="protein sequence ID" value="OQS55520.1"/>
    <property type="molecule type" value="Genomic_DNA"/>
</dbReference>
<evidence type="ECO:0000256" key="5">
    <source>
        <dbReference type="SAM" id="MobiDB-lite"/>
    </source>
</evidence>
<feature type="transmembrane region" description="Helical" evidence="6">
    <location>
        <begin position="77"/>
        <end position="94"/>
    </location>
</feature>
<sequence>MSAKVGSITNCTIVAMMILVCSFAFGIIPLFTKKIKKAGTAFAMINMLISGLNLGNICYDMIPEMTGTCDVNRRPCGAIGLVIIMLIIIESIFVKDHSHSHSHTHEQHSHSTHKEKEHADKNENHVVNSSITKKEDHNGSFLSKISQTESCDSFTCVNKKDKKKKICKDHALEESTDDFQQSHFAYLNETENIFGILTFIGAISLHSFLEGLNTTCGTVFNMHIIGLLLHKSAEALAVGLALFSSKIKKHIALGIFIVFTTLTPISIYIGRATISKYKEIELYFKALALGSLMYVVFFEGVAHGMHGKHKLPKICALLGGYLTSVLFIELAHGGGEHHHHHH</sequence>
<evidence type="ECO:0000256" key="2">
    <source>
        <dbReference type="ARBA" id="ARBA00022692"/>
    </source>
</evidence>
<comment type="subcellular location">
    <subcellularLocation>
        <location evidence="1">Membrane</location>
        <topology evidence="1">Multi-pass membrane protein</topology>
    </subcellularLocation>
</comment>
<dbReference type="PANTHER" id="PTHR11040">
    <property type="entry name" value="ZINC/IRON TRANSPORTER"/>
    <property type="match status" value="1"/>
</dbReference>
<dbReference type="PANTHER" id="PTHR11040:SF44">
    <property type="entry name" value="PROTEIN ZNTC-RELATED"/>
    <property type="match status" value="1"/>
</dbReference>
<proteinExistence type="predicted"/>
<keyword evidence="2 6" id="KW-0812">Transmembrane</keyword>
<dbReference type="Pfam" id="PF02535">
    <property type="entry name" value="Zip"/>
    <property type="match status" value="1"/>
</dbReference>
<feature type="transmembrane region" description="Helical" evidence="6">
    <location>
        <begin position="192"/>
        <end position="209"/>
    </location>
</feature>
<dbReference type="GO" id="GO:0016020">
    <property type="term" value="C:membrane"/>
    <property type="evidence" value="ECO:0007669"/>
    <property type="project" value="UniProtKB-SubCell"/>
</dbReference>
<evidence type="ECO:0000256" key="4">
    <source>
        <dbReference type="ARBA" id="ARBA00023136"/>
    </source>
</evidence>
<feature type="transmembrane region" description="Helical" evidence="6">
    <location>
        <begin position="12"/>
        <end position="31"/>
    </location>
</feature>
<feature type="transmembrane region" description="Helical" evidence="6">
    <location>
        <begin position="250"/>
        <end position="270"/>
    </location>
</feature>
<feature type="transmembrane region" description="Helical" evidence="6">
    <location>
        <begin position="38"/>
        <end position="57"/>
    </location>
</feature>
<accession>A0A1W0E8E3</accession>
<keyword evidence="8" id="KW-1185">Reference proteome</keyword>
<evidence type="ECO:0000256" key="3">
    <source>
        <dbReference type="ARBA" id="ARBA00022989"/>
    </source>
</evidence>
<feature type="transmembrane region" description="Helical" evidence="6">
    <location>
        <begin position="221"/>
        <end position="243"/>
    </location>
</feature>
<evidence type="ECO:0000256" key="6">
    <source>
        <dbReference type="SAM" id="Phobius"/>
    </source>
</evidence>
<dbReference type="InterPro" id="IPR003689">
    <property type="entry name" value="ZIP"/>
</dbReference>
<name>A0A1W0E8E3_9MICR</name>
<dbReference type="VEuPathDB" id="MicrosporidiaDB:EHP00_576"/>
<dbReference type="Proteomes" id="UP000192758">
    <property type="component" value="Unassembled WGS sequence"/>
</dbReference>
<keyword evidence="4 6" id="KW-0472">Membrane</keyword>
<dbReference type="GO" id="GO:0005385">
    <property type="term" value="F:zinc ion transmembrane transporter activity"/>
    <property type="evidence" value="ECO:0007669"/>
    <property type="project" value="TreeGrafter"/>
</dbReference>
<protein>
    <submittedName>
        <fullName evidence="7">ZIP plasma membrane transporter</fullName>
    </submittedName>
</protein>
<comment type="caution">
    <text evidence="7">The sequence shown here is derived from an EMBL/GenBank/DDBJ whole genome shotgun (WGS) entry which is preliminary data.</text>
</comment>
<evidence type="ECO:0000256" key="1">
    <source>
        <dbReference type="ARBA" id="ARBA00004141"/>
    </source>
</evidence>
<gene>
    <name evidence="7" type="ORF">EHP00_576</name>
</gene>
<dbReference type="AlphaFoldDB" id="A0A1W0E8E3"/>
<keyword evidence="3 6" id="KW-1133">Transmembrane helix</keyword>